<dbReference type="PANTHER" id="PTHR36819">
    <property type="entry name" value="REGULATOR OF PHOSPHOLIPASE D SRF1"/>
    <property type="match status" value="1"/>
</dbReference>
<dbReference type="PANTHER" id="PTHR36819:SF1">
    <property type="entry name" value="REGULATOR OF PHOSPHOLIPASE D SRF1"/>
    <property type="match status" value="1"/>
</dbReference>
<dbReference type="RefSeq" id="XP_003688678.1">
    <property type="nucleotide sequence ID" value="XM_003688630.1"/>
</dbReference>
<accession>G8C266</accession>
<dbReference type="EMBL" id="HE612871">
    <property type="protein sequence ID" value="CCE66244.1"/>
    <property type="molecule type" value="Genomic_DNA"/>
</dbReference>
<feature type="region of interest" description="Disordered" evidence="1">
    <location>
        <begin position="21"/>
        <end position="59"/>
    </location>
</feature>
<dbReference type="OMA" id="TRFDKEW"/>
<feature type="transmembrane region" description="Helical" evidence="2">
    <location>
        <begin position="437"/>
        <end position="461"/>
    </location>
</feature>
<dbReference type="GO" id="GO:0000324">
    <property type="term" value="C:fungal-type vacuole"/>
    <property type="evidence" value="ECO:0007669"/>
    <property type="project" value="TreeGrafter"/>
</dbReference>
<dbReference type="InterPro" id="IPR037737">
    <property type="entry name" value="Srf1"/>
</dbReference>
<name>G8C266_TETPH</name>
<sequence>MQAAHGEAVGHKSVGAMSLLEKSTETPSGSSSSDLPVGEHTANTNDTSMSANSERHGMKSRDASETVGNLNYYALNPTTVPPFVLDEDFKRLKTRNSNLLNTDTIFEDKSGIDYGKNVVTRDPFLNSDVEKWGQLVTNVGNHVTYISDQQTKTRMRSSQDMASASMVSAGGSSSMMDRVFDDEVQLNDLSSEWGGEERLNGVYNQPLFQNYHEVKNTMNNREWYEYISKIKDFYYQDGYNKHKQEAGRDGYADRAGQSDWLDEFSKEKERWRRFRKSKYQKWRPLVTELILNSHYVPLAFRLMIVILCAISLGIASRIFINSDDNSIASIDGRITQQASTVMAICVNSFAIVYSVYIAHDEFTGRPLGLRDPLRKLGLILLDLLFVIFSSANLALAFNTLFDPKWVCIDDTSTGTAGTGSNSKSFPKVAYICRKQRALSAFLFILMFTWVVTYAITIFRVVQRVRSQSPRF</sequence>
<keyword evidence="2" id="KW-0812">Transmembrane</keyword>
<keyword evidence="4" id="KW-1185">Reference proteome</keyword>
<dbReference type="AlphaFoldDB" id="G8C266"/>
<feature type="transmembrane region" description="Helical" evidence="2">
    <location>
        <begin position="298"/>
        <end position="320"/>
    </location>
</feature>
<protein>
    <submittedName>
        <fullName evidence="3">Uncharacterized protein</fullName>
    </submittedName>
</protein>
<dbReference type="Proteomes" id="UP000005666">
    <property type="component" value="Chromosome 16"/>
</dbReference>
<feature type="transmembrane region" description="Helical" evidence="2">
    <location>
        <begin position="341"/>
        <end position="358"/>
    </location>
</feature>
<proteinExistence type="predicted"/>
<feature type="transmembrane region" description="Helical" evidence="2">
    <location>
        <begin position="378"/>
        <end position="397"/>
    </location>
</feature>
<reference evidence="3 4" key="1">
    <citation type="journal article" date="2011" name="Proc. Natl. Acad. Sci. U.S.A.">
        <title>Evolutionary erosion of yeast sex chromosomes by mating-type switching accidents.</title>
        <authorList>
            <person name="Gordon J.L."/>
            <person name="Armisen D."/>
            <person name="Proux-Wera E."/>
            <person name="Oheigeartaigh S.S."/>
            <person name="Byrne K.P."/>
            <person name="Wolfe K.H."/>
        </authorList>
    </citation>
    <scope>NUCLEOTIDE SEQUENCE [LARGE SCALE GENOMIC DNA]</scope>
    <source>
        <strain evidence="4">ATCC 24235 / CBS 4417 / NBRC 1672 / NRRL Y-8282 / UCD 70-5</strain>
    </source>
</reference>
<dbReference type="GeneID" id="11530809"/>
<evidence type="ECO:0000256" key="2">
    <source>
        <dbReference type="SAM" id="Phobius"/>
    </source>
</evidence>
<keyword evidence="2" id="KW-1133">Transmembrane helix</keyword>
<dbReference type="GO" id="GO:0071944">
    <property type="term" value="C:cell periphery"/>
    <property type="evidence" value="ECO:0007669"/>
    <property type="project" value="TreeGrafter"/>
</dbReference>
<dbReference type="HOGENOM" id="CLU_027163_1_1_1"/>
<evidence type="ECO:0000313" key="4">
    <source>
        <dbReference type="Proteomes" id="UP000005666"/>
    </source>
</evidence>
<evidence type="ECO:0000256" key="1">
    <source>
        <dbReference type="SAM" id="MobiDB-lite"/>
    </source>
</evidence>
<keyword evidence="2" id="KW-0472">Membrane</keyword>
<dbReference type="OrthoDB" id="2589563at2759"/>
<evidence type="ECO:0000313" key="3">
    <source>
        <dbReference type="EMBL" id="CCE66244.1"/>
    </source>
</evidence>
<feature type="compositionally biased region" description="Polar residues" evidence="1">
    <location>
        <begin position="41"/>
        <end position="52"/>
    </location>
</feature>
<organism evidence="3 4">
    <name type="scientific">Tetrapisispora phaffii (strain ATCC 24235 / CBS 4417 / NBRC 1672 / NRRL Y-8282 / UCD 70-5)</name>
    <name type="common">Yeast</name>
    <name type="synonym">Fabospora phaffii</name>
    <dbReference type="NCBI Taxonomy" id="1071381"/>
    <lineage>
        <taxon>Eukaryota</taxon>
        <taxon>Fungi</taxon>
        <taxon>Dikarya</taxon>
        <taxon>Ascomycota</taxon>
        <taxon>Saccharomycotina</taxon>
        <taxon>Saccharomycetes</taxon>
        <taxon>Saccharomycetales</taxon>
        <taxon>Saccharomycetaceae</taxon>
        <taxon>Tetrapisispora</taxon>
    </lineage>
</organism>
<gene>
    <name evidence="3" type="primary">TPHA0P00860</name>
    <name evidence="3" type="ordered locus">TPHA_0P00860</name>
</gene>
<dbReference type="eggNOG" id="ENOG502QPXG">
    <property type="taxonomic scope" value="Eukaryota"/>
</dbReference>
<dbReference type="KEGG" id="tpf:TPHA_0P00860"/>